<reference evidence="8 9" key="1">
    <citation type="journal article" date="2016" name="Nat. Commun.">
        <title>Thousands of microbial genomes shed light on interconnected biogeochemical processes in an aquifer system.</title>
        <authorList>
            <person name="Anantharaman K."/>
            <person name="Brown C.T."/>
            <person name="Hug L.A."/>
            <person name="Sharon I."/>
            <person name="Castelle C.J."/>
            <person name="Probst A.J."/>
            <person name="Thomas B.C."/>
            <person name="Singh A."/>
            <person name="Wilkins M.J."/>
            <person name="Karaoz U."/>
            <person name="Brodie E.L."/>
            <person name="Williams K.H."/>
            <person name="Hubbard S.S."/>
            <person name="Banfield J.F."/>
        </authorList>
    </citation>
    <scope>NUCLEOTIDE SEQUENCE [LARGE SCALE GENOMIC DNA]</scope>
</reference>
<gene>
    <name evidence="8" type="ORF">A2W41_01230</name>
</gene>
<comment type="similarity">
    <text evidence="2 6">Belongs to the ABC-3 integral membrane protein family.</text>
</comment>
<evidence type="ECO:0000256" key="7">
    <source>
        <dbReference type="SAM" id="Phobius"/>
    </source>
</evidence>
<dbReference type="GO" id="GO:0010043">
    <property type="term" value="P:response to zinc ion"/>
    <property type="evidence" value="ECO:0007669"/>
    <property type="project" value="TreeGrafter"/>
</dbReference>
<protein>
    <recommendedName>
        <fullName evidence="10">ABC transporter</fullName>
    </recommendedName>
</protein>
<dbReference type="EMBL" id="MHNI01000031">
    <property type="protein sequence ID" value="OGZ41329.1"/>
    <property type="molecule type" value="Genomic_DNA"/>
</dbReference>
<comment type="caution">
    <text evidence="8">The sequence shown here is derived from an EMBL/GenBank/DDBJ whole genome shotgun (WGS) entry which is preliminary data.</text>
</comment>
<sequence length="272" mass="29833">MFEIFQLQFMQRALVAGVLMGATLSLLGVFVVLRRSAFFGDAVAHFAFAGIALGFLFAMNPIVAAVFVSLFLALGMGYLQNHAPTQSLDTIIGIFFSGAAALGIFIIGLLEGYRVDLFQFLFGDIIAISFQDVITALFISVLVGIIFFLTWKPLFKITFNREIAQVSGVRVRFYEYLFLGLLAVVTAMSIKVVGIILVPALLVIPAAAAKNISRTFRQMMVYALLIGVLSVFMGLMGSFYFNTASGATIVLFSIFIFIATLLGRSYNRRMDK</sequence>
<feature type="transmembrane region" description="Helical" evidence="7">
    <location>
        <begin position="125"/>
        <end position="151"/>
    </location>
</feature>
<feature type="transmembrane region" description="Helical" evidence="7">
    <location>
        <begin position="12"/>
        <end position="34"/>
    </location>
</feature>
<keyword evidence="6" id="KW-0813">Transport</keyword>
<keyword evidence="5 7" id="KW-0472">Membrane</keyword>
<dbReference type="SUPFAM" id="SSF81345">
    <property type="entry name" value="ABC transporter involved in vitamin B12 uptake, BtuC"/>
    <property type="match status" value="1"/>
</dbReference>
<name>A0A1G2FTB6_9BACT</name>
<dbReference type="Proteomes" id="UP000176700">
    <property type="component" value="Unassembled WGS sequence"/>
</dbReference>
<evidence type="ECO:0000256" key="6">
    <source>
        <dbReference type="RuleBase" id="RU003943"/>
    </source>
</evidence>
<dbReference type="GO" id="GO:0043190">
    <property type="term" value="C:ATP-binding cassette (ABC) transporter complex"/>
    <property type="evidence" value="ECO:0007669"/>
    <property type="project" value="InterPro"/>
</dbReference>
<dbReference type="CDD" id="cd06550">
    <property type="entry name" value="TM_ABC_iron-siderophores_like"/>
    <property type="match status" value="1"/>
</dbReference>
<dbReference type="PANTHER" id="PTHR30477">
    <property type="entry name" value="ABC-TRANSPORTER METAL-BINDING PROTEIN"/>
    <property type="match status" value="1"/>
</dbReference>
<feature type="transmembrane region" description="Helical" evidence="7">
    <location>
        <begin position="46"/>
        <end position="79"/>
    </location>
</feature>
<comment type="subcellular location">
    <subcellularLocation>
        <location evidence="6">Cell membrane</location>
        <topology evidence="6">Multi-pass membrane protein</topology>
    </subcellularLocation>
    <subcellularLocation>
        <location evidence="1">Membrane</location>
        <topology evidence="1">Multi-pass membrane protein</topology>
    </subcellularLocation>
</comment>
<keyword evidence="3 6" id="KW-0812">Transmembrane</keyword>
<feature type="transmembrane region" description="Helical" evidence="7">
    <location>
        <begin position="91"/>
        <end position="113"/>
    </location>
</feature>
<feature type="transmembrane region" description="Helical" evidence="7">
    <location>
        <begin position="221"/>
        <end position="241"/>
    </location>
</feature>
<proteinExistence type="inferred from homology"/>
<dbReference type="PANTHER" id="PTHR30477:SF0">
    <property type="entry name" value="METAL TRANSPORT SYSTEM MEMBRANE PROTEIN TM_0125-RELATED"/>
    <property type="match status" value="1"/>
</dbReference>
<feature type="transmembrane region" description="Helical" evidence="7">
    <location>
        <begin position="247"/>
        <end position="266"/>
    </location>
</feature>
<keyword evidence="4 7" id="KW-1133">Transmembrane helix</keyword>
<evidence type="ECO:0000256" key="1">
    <source>
        <dbReference type="ARBA" id="ARBA00004141"/>
    </source>
</evidence>
<evidence type="ECO:0000256" key="3">
    <source>
        <dbReference type="ARBA" id="ARBA00022692"/>
    </source>
</evidence>
<dbReference type="Pfam" id="PF00950">
    <property type="entry name" value="ABC-3"/>
    <property type="match status" value="1"/>
</dbReference>
<dbReference type="InterPro" id="IPR001626">
    <property type="entry name" value="ABC_TroCD"/>
</dbReference>
<dbReference type="InterPro" id="IPR037294">
    <property type="entry name" value="ABC_BtuC-like"/>
</dbReference>
<dbReference type="Gene3D" id="1.10.3470.10">
    <property type="entry name" value="ABC transporter involved in vitamin B12 uptake, BtuC"/>
    <property type="match status" value="1"/>
</dbReference>
<feature type="transmembrane region" description="Helical" evidence="7">
    <location>
        <begin position="176"/>
        <end position="209"/>
    </location>
</feature>
<evidence type="ECO:0008006" key="10">
    <source>
        <dbReference type="Google" id="ProtNLM"/>
    </source>
</evidence>
<evidence type="ECO:0000256" key="4">
    <source>
        <dbReference type="ARBA" id="ARBA00022989"/>
    </source>
</evidence>
<accession>A0A1G2FTB6</accession>
<dbReference type="GO" id="GO:0055085">
    <property type="term" value="P:transmembrane transport"/>
    <property type="evidence" value="ECO:0007669"/>
    <property type="project" value="InterPro"/>
</dbReference>
<organism evidence="8 9">
    <name type="scientific">Candidatus Ryanbacteria bacterium RIFCSPHIGHO2_01_45_13</name>
    <dbReference type="NCBI Taxonomy" id="1802112"/>
    <lineage>
        <taxon>Bacteria</taxon>
        <taxon>Candidatus Ryaniibacteriota</taxon>
    </lineage>
</organism>
<evidence type="ECO:0000313" key="9">
    <source>
        <dbReference type="Proteomes" id="UP000176700"/>
    </source>
</evidence>
<evidence type="ECO:0000256" key="5">
    <source>
        <dbReference type="ARBA" id="ARBA00023136"/>
    </source>
</evidence>
<dbReference type="AlphaFoldDB" id="A0A1G2FTB6"/>
<evidence type="ECO:0000313" key="8">
    <source>
        <dbReference type="EMBL" id="OGZ41329.1"/>
    </source>
</evidence>
<evidence type="ECO:0000256" key="2">
    <source>
        <dbReference type="ARBA" id="ARBA00008034"/>
    </source>
</evidence>